<evidence type="ECO:0008006" key="3">
    <source>
        <dbReference type="Google" id="ProtNLM"/>
    </source>
</evidence>
<reference evidence="1" key="1">
    <citation type="submission" date="2021-02" db="EMBL/GenBank/DDBJ databases">
        <title>Genome-Resolved Metagenomics of a Microbial Community Performing Photosynthetic Biological Nutrient Removal.</title>
        <authorList>
            <person name="Mcdaniel E.A."/>
        </authorList>
    </citation>
    <scope>NUCLEOTIDE SEQUENCE</scope>
    <source>
        <strain evidence="1">UWPOB_OBS1</strain>
    </source>
</reference>
<name>A0A8J7P7C0_9BACT</name>
<evidence type="ECO:0000313" key="1">
    <source>
        <dbReference type="EMBL" id="MBN8659884.1"/>
    </source>
</evidence>
<sequence>MSIKVLFLHGFASGPSSKKAAYFSQRFKEKNMTFMAPDLNVPNFFKMTLSSQLEVCREALLQLRADQNDKLFIFGSSLGGLLASILQAEIPQATYVLLAPGFGITQRWTSWLGKEEMEKWKRENSRRFPHHATGKDEALSFEFVRDFANHQLAVQDPLTEAIHLPARTFIFHGQFDETVPCIMSEKVAQSNEGRSELYKLRDGHELIESLPFIWQTVETLLLD</sequence>
<proteinExistence type="predicted"/>
<dbReference type="Gene3D" id="3.40.50.1820">
    <property type="entry name" value="alpha/beta hydrolase"/>
    <property type="match status" value="1"/>
</dbReference>
<dbReference type="Proteomes" id="UP000664277">
    <property type="component" value="Unassembled WGS sequence"/>
</dbReference>
<protein>
    <recommendedName>
        <fullName evidence="3">Esterase</fullName>
    </recommendedName>
</protein>
<evidence type="ECO:0000313" key="2">
    <source>
        <dbReference type="Proteomes" id="UP000664277"/>
    </source>
</evidence>
<dbReference type="InterPro" id="IPR029058">
    <property type="entry name" value="AB_hydrolase_fold"/>
</dbReference>
<organism evidence="1 2">
    <name type="scientific">Candidatus Obscuribacter phosphatis</name>
    <dbReference type="NCBI Taxonomy" id="1906157"/>
    <lineage>
        <taxon>Bacteria</taxon>
        <taxon>Bacillati</taxon>
        <taxon>Candidatus Melainabacteria</taxon>
        <taxon>Candidatus Obscuribacterales</taxon>
        <taxon>Candidatus Obscuribacteraceae</taxon>
        <taxon>Candidatus Obscuribacter</taxon>
    </lineage>
</organism>
<dbReference type="EMBL" id="JAFLCK010000006">
    <property type="protein sequence ID" value="MBN8659884.1"/>
    <property type="molecule type" value="Genomic_DNA"/>
</dbReference>
<comment type="caution">
    <text evidence="1">The sequence shown here is derived from an EMBL/GenBank/DDBJ whole genome shotgun (WGS) entry which is preliminary data.</text>
</comment>
<accession>A0A8J7P7C0</accession>
<dbReference type="Pfam" id="PF05728">
    <property type="entry name" value="UPF0227"/>
    <property type="match status" value="1"/>
</dbReference>
<dbReference type="AlphaFoldDB" id="A0A8J7P7C0"/>
<gene>
    <name evidence="1" type="ORF">J0M35_05940</name>
</gene>
<dbReference type="SUPFAM" id="SSF53474">
    <property type="entry name" value="alpha/beta-Hydrolases"/>
    <property type="match status" value="1"/>
</dbReference>
<dbReference type="InterPro" id="IPR008886">
    <property type="entry name" value="UPF0227/Esterase_YqiA"/>
</dbReference>